<sequence>MREIIPGLSGFLTPWHLIGFSLGRSYDLAGMSGEGVSLGER</sequence>
<protein>
    <submittedName>
        <fullName evidence="1">Uncharacterized protein</fullName>
    </submittedName>
</protein>
<evidence type="ECO:0000313" key="1">
    <source>
        <dbReference type="EMBL" id="GAH30524.1"/>
    </source>
</evidence>
<organism evidence="1">
    <name type="scientific">marine sediment metagenome</name>
    <dbReference type="NCBI Taxonomy" id="412755"/>
    <lineage>
        <taxon>unclassified sequences</taxon>
        <taxon>metagenomes</taxon>
        <taxon>ecological metagenomes</taxon>
    </lineage>
</organism>
<gene>
    <name evidence="1" type="ORF">S03H2_06242</name>
</gene>
<dbReference type="EMBL" id="BARU01002698">
    <property type="protein sequence ID" value="GAH30524.1"/>
    <property type="molecule type" value="Genomic_DNA"/>
</dbReference>
<proteinExistence type="predicted"/>
<comment type="caution">
    <text evidence="1">The sequence shown here is derived from an EMBL/GenBank/DDBJ whole genome shotgun (WGS) entry which is preliminary data.</text>
</comment>
<accession>X1FME2</accession>
<reference evidence="1" key="1">
    <citation type="journal article" date="2014" name="Front. Microbiol.">
        <title>High frequency of phylogenetically diverse reductive dehalogenase-homologous genes in deep subseafloor sedimentary metagenomes.</title>
        <authorList>
            <person name="Kawai M."/>
            <person name="Futagami T."/>
            <person name="Toyoda A."/>
            <person name="Takaki Y."/>
            <person name="Nishi S."/>
            <person name="Hori S."/>
            <person name="Arai W."/>
            <person name="Tsubouchi T."/>
            <person name="Morono Y."/>
            <person name="Uchiyama I."/>
            <person name="Ito T."/>
            <person name="Fujiyama A."/>
            <person name="Inagaki F."/>
            <person name="Takami H."/>
        </authorList>
    </citation>
    <scope>NUCLEOTIDE SEQUENCE</scope>
    <source>
        <strain evidence="1">Expedition CK06-06</strain>
    </source>
</reference>
<name>X1FME2_9ZZZZ</name>
<dbReference type="AlphaFoldDB" id="X1FME2"/>